<dbReference type="RefSeq" id="XP_001794383.1">
    <property type="nucleotide sequence ID" value="XM_001794331.1"/>
</dbReference>
<evidence type="ECO:0000313" key="2">
    <source>
        <dbReference type="EMBL" id="EAT89042.1"/>
    </source>
</evidence>
<dbReference type="VEuPathDB" id="FungiDB:JI435_429460"/>
<dbReference type="Pfam" id="PF14273">
    <property type="entry name" value="DUF4360"/>
    <property type="match status" value="1"/>
</dbReference>
<proteinExistence type="predicted"/>
<dbReference type="OMA" id="LVSRWKW"/>
<dbReference type="AlphaFoldDB" id="Q0UWM7"/>
<organism evidence="2 3">
    <name type="scientific">Phaeosphaeria nodorum (strain SN15 / ATCC MYA-4574 / FGSC 10173)</name>
    <name type="common">Glume blotch fungus</name>
    <name type="synonym">Parastagonospora nodorum</name>
    <dbReference type="NCBI Taxonomy" id="321614"/>
    <lineage>
        <taxon>Eukaryota</taxon>
        <taxon>Fungi</taxon>
        <taxon>Dikarya</taxon>
        <taxon>Ascomycota</taxon>
        <taxon>Pezizomycotina</taxon>
        <taxon>Dothideomycetes</taxon>
        <taxon>Pleosporomycetidae</taxon>
        <taxon>Pleosporales</taxon>
        <taxon>Pleosporineae</taxon>
        <taxon>Phaeosphaeriaceae</taxon>
        <taxon>Parastagonospora</taxon>
    </lineage>
</organism>
<gene>
    <name evidence="2" type="ORF">SNOG_03837</name>
</gene>
<dbReference type="PANTHER" id="PTHR38847">
    <property type="match status" value="1"/>
</dbReference>
<evidence type="ECO:0000313" key="3">
    <source>
        <dbReference type="Proteomes" id="UP000001055"/>
    </source>
</evidence>
<protein>
    <recommendedName>
        <fullName evidence="4">Secreted protein</fullName>
    </recommendedName>
</protein>
<evidence type="ECO:0008006" key="4">
    <source>
        <dbReference type="Google" id="ProtNLM"/>
    </source>
</evidence>
<dbReference type="PANTHER" id="PTHR38847:SF1">
    <property type="entry name" value="PSEUDOURIDINE SYNTHASE RSUA_RLUA-LIKE DOMAIN-CONTAINING PROTEIN"/>
    <property type="match status" value="1"/>
</dbReference>
<name>Q0UWM7_PHANO</name>
<dbReference type="Proteomes" id="UP000001055">
    <property type="component" value="Unassembled WGS sequence"/>
</dbReference>
<sequence>MYLSFFACIIALLPACAVAAPVAAPVLPPAGGVSLSSPVVDMEGSGCKQGDAHVVIARDNSAMTIILDNFQAADGPTAGKIKSRAFCRVTIGINSPGWAFDISSADFRGYVNLDTGAEASLVSRWKYVDANGVDLKGKGNIHKIVTGPFSNDFLLHKDGELSGNEASVCQKKDAKLAISLSATVTSNTATANGYVQGSSQDFAFSQILNLSWRKC</sequence>
<dbReference type="GeneID" id="5971246"/>
<reference evidence="3" key="1">
    <citation type="journal article" date="2007" name="Plant Cell">
        <title>Dothideomycete-plant interactions illuminated by genome sequencing and EST analysis of the wheat pathogen Stagonospora nodorum.</title>
        <authorList>
            <person name="Hane J.K."/>
            <person name="Lowe R.G."/>
            <person name="Solomon P.S."/>
            <person name="Tan K.C."/>
            <person name="Schoch C.L."/>
            <person name="Spatafora J.W."/>
            <person name="Crous P.W."/>
            <person name="Kodira C."/>
            <person name="Birren B.W."/>
            <person name="Galagan J.E."/>
            <person name="Torriani S.F."/>
            <person name="McDonald B.A."/>
            <person name="Oliver R.P."/>
        </authorList>
    </citation>
    <scope>NUCLEOTIDE SEQUENCE [LARGE SCALE GENOMIC DNA]</scope>
    <source>
        <strain evidence="3">SN15 / ATCC MYA-4574 / FGSC 10173</strain>
    </source>
</reference>
<feature type="signal peptide" evidence="1">
    <location>
        <begin position="1"/>
        <end position="19"/>
    </location>
</feature>
<dbReference type="STRING" id="321614.Q0UWM7"/>
<dbReference type="KEGG" id="pno:SNOG_03837"/>
<evidence type="ECO:0000256" key="1">
    <source>
        <dbReference type="SAM" id="SignalP"/>
    </source>
</evidence>
<dbReference type="InterPro" id="IPR025649">
    <property type="entry name" value="DUF4360"/>
</dbReference>
<keyword evidence="1" id="KW-0732">Signal</keyword>
<accession>Q0UWM7</accession>
<dbReference type="EMBL" id="CH445329">
    <property type="protein sequence ID" value="EAT89042.1"/>
    <property type="molecule type" value="Genomic_DNA"/>
</dbReference>
<dbReference type="InParanoid" id="Q0UWM7"/>
<feature type="chain" id="PRO_5004178187" description="Secreted protein" evidence="1">
    <location>
        <begin position="20"/>
        <end position="215"/>
    </location>
</feature>